<reference evidence="1 2" key="1">
    <citation type="submission" date="2017-11" db="EMBL/GenBank/DDBJ databases">
        <title>De-novo sequencing of pomegranate (Punica granatum L.) genome.</title>
        <authorList>
            <person name="Akparov Z."/>
            <person name="Amiraslanov A."/>
            <person name="Hajiyeva S."/>
            <person name="Abbasov M."/>
            <person name="Kaur K."/>
            <person name="Hamwieh A."/>
            <person name="Solovyev V."/>
            <person name="Salamov A."/>
            <person name="Braich B."/>
            <person name="Kosarev P."/>
            <person name="Mahmoud A."/>
            <person name="Hajiyev E."/>
            <person name="Babayeva S."/>
            <person name="Izzatullayeva V."/>
            <person name="Mammadov A."/>
            <person name="Mammadov A."/>
            <person name="Sharifova S."/>
            <person name="Ojaghi J."/>
            <person name="Eynullazada K."/>
            <person name="Bayramov B."/>
            <person name="Abdulazimova A."/>
            <person name="Shahmuradov I."/>
        </authorList>
    </citation>
    <scope>NUCLEOTIDE SEQUENCE [LARGE SCALE GENOMIC DNA]</scope>
    <source>
        <strain evidence="2">cv. AG2017</strain>
        <tissue evidence="1">Leaf</tissue>
    </source>
</reference>
<organism evidence="1 2">
    <name type="scientific">Punica granatum</name>
    <name type="common">Pomegranate</name>
    <dbReference type="NCBI Taxonomy" id="22663"/>
    <lineage>
        <taxon>Eukaryota</taxon>
        <taxon>Viridiplantae</taxon>
        <taxon>Streptophyta</taxon>
        <taxon>Embryophyta</taxon>
        <taxon>Tracheophyta</taxon>
        <taxon>Spermatophyta</taxon>
        <taxon>Magnoliopsida</taxon>
        <taxon>eudicotyledons</taxon>
        <taxon>Gunneridae</taxon>
        <taxon>Pentapetalae</taxon>
        <taxon>rosids</taxon>
        <taxon>malvids</taxon>
        <taxon>Myrtales</taxon>
        <taxon>Lythraceae</taxon>
        <taxon>Punica</taxon>
    </lineage>
</organism>
<comment type="caution">
    <text evidence="1">The sequence shown here is derived from an EMBL/GenBank/DDBJ whole genome shotgun (WGS) entry which is preliminary data.</text>
</comment>
<accession>A0A2I0KH90</accession>
<evidence type="ECO:0000313" key="2">
    <source>
        <dbReference type="Proteomes" id="UP000233551"/>
    </source>
</evidence>
<dbReference type="EMBL" id="PGOL01000597">
    <property type="protein sequence ID" value="PKI67573.1"/>
    <property type="molecule type" value="Genomic_DNA"/>
</dbReference>
<sequence>MDYSHPCLRLDVIITPAADITRLWSTFRPVDRVFLRLIIGDLPLLADSPIDWTLLRTAISFLDTQRAVFSFQGTELAPPLEEYATLIQRPMPTRDIVVPNQFGMIQSRLAIL</sequence>
<protein>
    <submittedName>
        <fullName evidence="1">Uncharacterized protein</fullName>
    </submittedName>
</protein>
<dbReference type="Proteomes" id="UP000233551">
    <property type="component" value="Unassembled WGS sequence"/>
</dbReference>
<name>A0A2I0KH90_PUNGR</name>
<dbReference type="AlphaFoldDB" id="A0A2I0KH90"/>
<evidence type="ECO:0000313" key="1">
    <source>
        <dbReference type="EMBL" id="PKI67573.1"/>
    </source>
</evidence>
<gene>
    <name evidence="1" type="ORF">CRG98_012157</name>
</gene>
<proteinExistence type="predicted"/>
<keyword evidence="2" id="KW-1185">Reference proteome</keyword>